<accession>A0A1B7N281</accession>
<dbReference type="InterPro" id="IPR011989">
    <property type="entry name" value="ARM-like"/>
</dbReference>
<dbReference type="EMBL" id="KV448268">
    <property type="protein sequence ID" value="OAX38967.1"/>
    <property type="molecule type" value="Genomic_DNA"/>
</dbReference>
<sequence length="526" mass="58804">MSDQYSLNTRFCEICAVFLGKRGKDSVPSLTRALDTIATDLARNEDLRTRMGSDDPSIWPSLHQLWNFLANYPSADADDPALGILIVSIARFTRNLVAGVAMNQQNAYADEPSLRRILHLYSSWSAFRSTDCNAFPPTRMVVQALSNIVTTNEDLISRLWNTYLTLPEEQVVLIRLLGSPDPKTLLSLLVLMVNCIHNSTERRSLLAKSRVGARICITLLDRMVLLYDAEDSSDSAKAFDYGYHLFAHLFDGGFVPDLYNSLSVEGEVIAPHQTTLLKLLDSYLQSSQTCPMHCDMCHMLSGIFFRLSSYSQSAIRRAIGPEQSEPLNGTNELPQELDLLLPKTCEALVLATQCIVKISLLSEEQWNTDPSAVDLRAIFRDSTSVDGQGTAESVIELLRLLDAFLPRIYFGKAVINPVTDRNVTSPAADPSGFSYLKRDLVRFVGVLCHKDKALQDRIRICGGIPVIMNMCVVDERNPYLREHAILALRNLLDDNRENKDEVNNIQPSGYWDNEGVLREKAGATLR</sequence>
<dbReference type="GO" id="GO:0005829">
    <property type="term" value="C:cytosol"/>
    <property type="evidence" value="ECO:0007669"/>
    <property type="project" value="TreeGrafter"/>
</dbReference>
<evidence type="ECO:0000256" key="6">
    <source>
        <dbReference type="ARBA" id="ARBA00044805"/>
    </source>
</evidence>
<dbReference type="Proteomes" id="UP000092154">
    <property type="component" value="Unassembled WGS sequence"/>
</dbReference>
<keyword evidence="2" id="KW-0132">Cell division</keyword>
<dbReference type="AlphaFoldDB" id="A0A1B7N281"/>
<dbReference type="Pfam" id="PF09759">
    <property type="entry name" value="Atx10homo_assoc"/>
    <property type="match status" value="1"/>
</dbReference>
<proteinExistence type="inferred from homology"/>
<comment type="similarity">
    <text evidence="1">Belongs to the ataxin-10 family.</text>
</comment>
<evidence type="ECO:0000256" key="3">
    <source>
        <dbReference type="ARBA" id="ARBA00023306"/>
    </source>
</evidence>
<dbReference type="SUPFAM" id="SSF48371">
    <property type="entry name" value="ARM repeat"/>
    <property type="match status" value="1"/>
</dbReference>
<dbReference type="InterPro" id="IPR051374">
    <property type="entry name" value="Ataxin-10/CTR86_families"/>
</dbReference>
<evidence type="ECO:0000313" key="8">
    <source>
        <dbReference type="EMBL" id="OAX38967.1"/>
    </source>
</evidence>
<dbReference type="InParanoid" id="A0A1B7N281"/>
<dbReference type="PANTHER" id="PTHR13255">
    <property type="entry name" value="ATAXIN-10"/>
    <property type="match status" value="1"/>
</dbReference>
<evidence type="ECO:0000313" key="9">
    <source>
        <dbReference type="Proteomes" id="UP000092154"/>
    </source>
</evidence>
<dbReference type="PANTHER" id="PTHR13255:SF0">
    <property type="entry name" value="ATAXIN-10"/>
    <property type="match status" value="1"/>
</dbReference>
<protein>
    <recommendedName>
        <fullName evidence="5">Ataxin-10 homolog</fullName>
    </recommendedName>
    <alternativeName>
        <fullName evidence="6">Copper transport protein 86</fullName>
    </alternativeName>
</protein>
<feature type="domain" description="Ataxin-10" evidence="7">
    <location>
        <begin position="436"/>
        <end position="519"/>
    </location>
</feature>
<dbReference type="GO" id="GO:0051301">
    <property type="term" value="P:cell division"/>
    <property type="evidence" value="ECO:0007669"/>
    <property type="project" value="UniProtKB-KW"/>
</dbReference>
<dbReference type="Gene3D" id="1.25.10.10">
    <property type="entry name" value="Leucine-rich Repeat Variant"/>
    <property type="match status" value="1"/>
</dbReference>
<dbReference type="STRING" id="1314800.A0A1B7N281"/>
<reference evidence="8 9" key="1">
    <citation type="submission" date="2016-06" db="EMBL/GenBank/DDBJ databases">
        <title>Comparative genomics of the ectomycorrhizal sister species Rhizopogon vinicolor and Rhizopogon vesiculosus (Basidiomycota: Boletales) reveals a divergence of the mating type B locus.</title>
        <authorList>
            <consortium name="DOE Joint Genome Institute"/>
            <person name="Mujic A.B."/>
            <person name="Kuo A."/>
            <person name="Tritt A."/>
            <person name="Lipzen A."/>
            <person name="Chen C."/>
            <person name="Johnson J."/>
            <person name="Sharma A."/>
            <person name="Barry K."/>
            <person name="Grigoriev I.V."/>
            <person name="Spatafora J.W."/>
        </authorList>
    </citation>
    <scope>NUCLEOTIDE SEQUENCE [LARGE SCALE GENOMIC DNA]</scope>
    <source>
        <strain evidence="8 9">AM-OR11-026</strain>
    </source>
</reference>
<evidence type="ECO:0000256" key="4">
    <source>
        <dbReference type="ARBA" id="ARBA00044746"/>
    </source>
</evidence>
<name>A0A1B7N281_9AGAM</name>
<evidence type="ECO:0000256" key="5">
    <source>
        <dbReference type="ARBA" id="ARBA00044801"/>
    </source>
</evidence>
<keyword evidence="3" id="KW-0131">Cell cycle</keyword>
<dbReference type="OrthoDB" id="379794at2759"/>
<gene>
    <name evidence="8" type="ORF">K503DRAFT_800019</name>
</gene>
<evidence type="ECO:0000256" key="2">
    <source>
        <dbReference type="ARBA" id="ARBA00022618"/>
    </source>
</evidence>
<dbReference type="InterPro" id="IPR016024">
    <property type="entry name" value="ARM-type_fold"/>
</dbReference>
<keyword evidence="9" id="KW-1185">Reference proteome</keyword>
<organism evidence="8 9">
    <name type="scientific">Rhizopogon vinicolor AM-OR11-026</name>
    <dbReference type="NCBI Taxonomy" id="1314800"/>
    <lineage>
        <taxon>Eukaryota</taxon>
        <taxon>Fungi</taxon>
        <taxon>Dikarya</taxon>
        <taxon>Basidiomycota</taxon>
        <taxon>Agaricomycotina</taxon>
        <taxon>Agaricomycetes</taxon>
        <taxon>Agaricomycetidae</taxon>
        <taxon>Boletales</taxon>
        <taxon>Suillineae</taxon>
        <taxon>Rhizopogonaceae</taxon>
        <taxon>Rhizopogon</taxon>
    </lineage>
</organism>
<comment type="function">
    <text evidence="4">May play a role in the regulation of cytokinesis.</text>
</comment>
<evidence type="ECO:0000259" key="7">
    <source>
        <dbReference type="Pfam" id="PF09759"/>
    </source>
</evidence>
<evidence type="ECO:0000256" key="1">
    <source>
        <dbReference type="ARBA" id="ARBA00008384"/>
    </source>
</evidence>
<dbReference type="InterPro" id="IPR019156">
    <property type="entry name" value="Ataxin-10_domain"/>
</dbReference>